<gene>
    <name evidence="2" type="ORF">LVIROSA_LOCUS21608</name>
</gene>
<evidence type="ECO:0000313" key="2">
    <source>
        <dbReference type="EMBL" id="CAH1435144.1"/>
    </source>
</evidence>
<name>A0AAU9N5D8_9ASTR</name>
<dbReference type="EMBL" id="CAKMRJ010004353">
    <property type="protein sequence ID" value="CAH1435144.1"/>
    <property type="molecule type" value="Genomic_DNA"/>
</dbReference>
<evidence type="ECO:0000313" key="3">
    <source>
        <dbReference type="Proteomes" id="UP001157418"/>
    </source>
</evidence>
<feature type="region of interest" description="Disordered" evidence="1">
    <location>
        <begin position="94"/>
        <end position="115"/>
    </location>
</feature>
<protein>
    <submittedName>
        <fullName evidence="2">Uncharacterized protein</fullName>
    </submittedName>
</protein>
<comment type="caution">
    <text evidence="2">The sequence shown here is derived from an EMBL/GenBank/DDBJ whole genome shotgun (WGS) entry which is preliminary data.</text>
</comment>
<keyword evidence="3" id="KW-1185">Reference proteome</keyword>
<dbReference type="Proteomes" id="UP001157418">
    <property type="component" value="Unassembled WGS sequence"/>
</dbReference>
<dbReference type="AlphaFoldDB" id="A0AAU9N5D8"/>
<accession>A0AAU9N5D8</accession>
<evidence type="ECO:0000256" key="1">
    <source>
        <dbReference type="SAM" id="MobiDB-lite"/>
    </source>
</evidence>
<organism evidence="2 3">
    <name type="scientific">Lactuca virosa</name>
    <dbReference type="NCBI Taxonomy" id="75947"/>
    <lineage>
        <taxon>Eukaryota</taxon>
        <taxon>Viridiplantae</taxon>
        <taxon>Streptophyta</taxon>
        <taxon>Embryophyta</taxon>
        <taxon>Tracheophyta</taxon>
        <taxon>Spermatophyta</taxon>
        <taxon>Magnoliopsida</taxon>
        <taxon>eudicotyledons</taxon>
        <taxon>Gunneridae</taxon>
        <taxon>Pentapetalae</taxon>
        <taxon>asterids</taxon>
        <taxon>campanulids</taxon>
        <taxon>Asterales</taxon>
        <taxon>Asteraceae</taxon>
        <taxon>Cichorioideae</taxon>
        <taxon>Cichorieae</taxon>
        <taxon>Lactucinae</taxon>
        <taxon>Lactuca</taxon>
    </lineage>
</organism>
<sequence length="144" mass="15569">MSYSCKIFNTKKVAKKVRRQNPSLIHNSLDLGSSSIDFIGNKSFDFDGTVVVADTKRYLKGGGDRRCSNVGQSLVFTATHKELEEEFINEIDEAGDVGHGRVSDGSSGGSDDTELRSKFRAMAPAVGSIARMVMGGCSRRKSGE</sequence>
<proteinExistence type="predicted"/>
<reference evidence="2 3" key="1">
    <citation type="submission" date="2022-01" db="EMBL/GenBank/DDBJ databases">
        <authorList>
            <person name="Xiong W."/>
            <person name="Schranz E."/>
        </authorList>
    </citation>
    <scope>NUCLEOTIDE SEQUENCE [LARGE SCALE GENOMIC DNA]</scope>
</reference>